<evidence type="ECO:0000256" key="6">
    <source>
        <dbReference type="ARBA" id="ARBA00023004"/>
    </source>
</evidence>
<comment type="cofactor">
    <cofactor evidence="8">
        <name>tungstopterin</name>
        <dbReference type="ChEBI" id="CHEBI:30402"/>
    </cofactor>
</comment>
<evidence type="ECO:0000256" key="7">
    <source>
        <dbReference type="ARBA" id="ARBA00023014"/>
    </source>
</evidence>
<dbReference type="Pfam" id="PF02730">
    <property type="entry name" value="AFOR_N"/>
    <property type="match status" value="1"/>
</dbReference>
<feature type="domain" description="Aldehyde ferredoxin oxidoreductase N-terminal" evidence="9">
    <location>
        <begin position="1"/>
        <end position="204"/>
    </location>
</feature>
<dbReference type="EC" id="1.2.7.5" evidence="10"/>
<dbReference type="Gene3D" id="1.10.569.10">
    <property type="entry name" value="Aldehyde Ferredoxin Oxidoreductase Protein, subunit A, domain 2"/>
    <property type="match status" value="1"/>
</dbReference>
<evidence type="ECO:0000313" key="11">
    <source>
        <dbReference type="Proteomes" id="UP000579281"/>
    </source>
</evidence>
<dbReference type="InterPro" id="IPR013985">
    <property type="entry name" value="Ald_Fedxn_OxRdtase_dom3"/>
</dbReference>
<dbReference type="SUPFAM" id="SSF56228">
    <property type="entry name" value="Aldehyde ferredoxin oxidoreductase, N-terminal domain"/>
    <property type="match status" value="1"/>
</dbReference>
<evidence type="ECO:0000256" key="2">
    <source>
        <dbReference type="ARBA" id="ARBA00011032"/>
    </source>
</evidence>
<dbReference type="InterPro" id="IPR001203">
    <property type="entry name" value="OxRdtase_Ald_Fedxn_C"/>
</dbReference>
<organism evidence="10 11">
    <name type="scientific">Anaerosolibacter carboniphilus</name>
    <dbReference type="NCBI Taxonomy" id="1417629"/>
    <lineage>
        <taxon>Bacteria</taxon>
        <taxon>Bacillati</taxon>
        <taxon>Bacillota</taxon>
        <taxon>Clostridia</taxon>
        <taxon>Peptostreptococcales</taxon>
        <taxon>Thermotaleaceae</taxon>
        <taxon>Anaerosolibacter</taxon>
    </lineage>
</organism>
<dbReference type="Proteomes" id="UP000579281">
    <property type="component" value="Unassembled WGS sequence"/>
</dbReference>
<dbReference type="InterPro" id="IPR013984">
    <property type="entry name" value="Ald_Fedxn_OxRdtase_dom2"/>
</dbReference>
<gene>
    <name evidence="10" type="ORF">HNQ80_001748</name>
</gene>
<dbReference type="InterPro" id="IPR036021">
    <property type="entry name" value="Tungsten_al_ferr_oxy-like_C"/>
</dbReference>
<dbReference type="RefSeq" id="WP_207726926.1">
    <property type="nucleotide sequence ID" value="NZ_JACHEN010000009.1"/>
</dbReference>
<evidence type="ECO:0000256" key="4">
    <source>
        <dbReference type="ARBA" id="ARBA00022723"/>
    </source>
</evidence>
<comment type="similarity">
    <text evidence="2">Belongs to the AOR/FOR family.</text>
</comment>
<comment type="caution">
    <text evidence="10">The sequence shown here is derived from an EMBL/GenBank/DDBJ whole genome shotgun (WGS) entry which is preliminary data.</text>
</comment>
<keyword evidence="4" id="KW-0479">Metal-binding</keyword>
<dbReference type="Pfam" id="PF01314">
    <property type="entry name" value="AFOR_C"/>
    <property type="match status" value="1"/>
</dbReference>
<keyword evidence="5 10" id="KW-0560">Oxidoreductase</keyword>
<dbReference type="InterPro" id="IPR036503">
    <property type="entry name" value="Ald_Fedxn_OxRdtase_N_sf"/>
</dbReference>
<evidence type="ECO:0000256" key="3">
    <source>
        <dbReference type="ARBA" id="ARBA00022485"/>
    </source>
</evidence>
<evidence type="ECO:0000313" key="10">
    <source>
        <dbReference type="EMBL" id="MBB6215659.1"/>
    </source>
</evidence>
<keyword evidence="7" id="KW-0411">Iron-sulfur</keyword>
<evidence type="ECO:0000256" key="5">
    <source>
        <dbReference type="ARBA" id="ARBA00023002"/>
    </source>
</evidence>
<dbReference type="SMART" id="SM00790">
    <property type="entry name" value="AFOR_N"/>
    <property type="match status" value="1"/>
</dbReference>
<proteinExistence type="inferred from homology"/>
<dbReference type="InterPro" id="IPR013983">
    <property type="entry name" value="Ald_Fedxn_OxRdtase_N"/>
</dbReference>
<accession>A0A841KZU0</accession>
<dbReference type="PANTHER" id="PTHR30038:SF8">
    <property type="entry name" value="ALDEHYDE FERREDOXIN OXIDOREDUCTASE"/>
    <property type="match status" value="1"/>
</dbReference>
<dbReference type="GO" id="GO:0033726">
    <property type="term" value="F:aldehyde ferredoxin oxidoreductase activity"/>
    <property type="evidence" value="ECO:0007669"/>
    <property type="project" value="UniProtKB-EC"/>
</dbReference>
<name>A0A841KZU0_9FIRM</name>
<dbReference type="PANTHER" id="PTHR30038">
    <property type="entry name" value="ALDEHYDE FERREDOXIN OXIDOREDUCTASE"/>
    <property type="match status" value="1"/>
</dbReference>
<dbReference type="GO" id="GO:0009055">
    <property type="term" value="F:electron transfer activity"/>
    <property type="evidence" value="ECO:0007669"/>
    <property type="project" value="InterPro"/>
</dbReference>
<keyword evidence="11" id="KW-1185">Reference proteome</keyword>
<dbReference type="InterPro" id="IPR051919">
    <property type="entry name" value="W-dependent_AOR"/>
</dbReference>
<dbReference type="GO" id="GO:0046872">
    <property type="term" value="F:metal ion binding"/>
    <property type="evidence" value="ECO:0007669"/>
    <property type="project" value="UniProtKB-KW"/>
</dbReference>
<sequence>MKDHISVLQIDLSTQQIIIEKRKDLTVFLGGVGTGIKLLEENMIPEMDPYHERQPIIFSIGPLETIYPAVTKVAALFRSPLTGELGESYAGMRLGMAMRFAGYDAIVISGKAKNPTYLYISNNKIEFKNAESLWGIDTEETGRLIRDIELGTGLRSIVRIGLAGERKIPFAAVNVDTYRHFGRLGLGAIFGSKRLKGIVIHGNGNETIQNKKEFKRMYDEIYSKVVETDHMEKYHGIGTSINIKPLNNMNSLPTRNLQQSNFEYANEISGESFAKEMLFRKMACSGCPIGCIHVAVQRKKFGDPMEYSWSGISYDHELIFAVGSFLGIGNKDDILSLIEIIELLGLDCMSTGVLLGWITEAYQRGLITNEQIGRPIAFGDVEGYQHIIKNIVYGSNDFYKTISRGTNYASEVYGGKEFAAVLGKHEMAGYHTGYGNLLGMTIGARHSHLDNGGYSLDQTTKELDKNKLIDDLIREEIERNIQNCLVICLFSRKIYDLKTVVDALKAIGIEYNTEQLMDLGKEIYKMKVRIKKKMGYDYDTITFPKRFFETETLHGKLNEDIAKELLSMYIQKMDEICGENIDLFSKKETEKKLI</sequence>
<keyword evidence="6" id="KW-0408">Iron</keyword>
<protein>
    <submittedName>
        <fullName evidence="10">Aldehyde:ferredoxin oxidoreductase</fullName>
        <ecNumber evidence="10">1.2.7.5</ecNumber>
    </submittedName>
</protein>
<evidence type="ECO:0000256" key="8">
    <source>
        <dbReference type="ARBA" id="ARBA00049934"/>
    </source>
</evidence>
<evidence type="ECO:0000256" key="1">
    <source>
        <dbReference type="ARBA" id="ARBA00001966"/>
    </source>
</evidence>
<dbReference type="GO" id="GO:0051539">
    <property type="term" value="F:4 iron, 4 sulfur cluster binding"/>
    <property type="evidence" value="ECO:0007669"/>
    <property type="project" value="UniProtKB-KW"/>
</dbReference>
<comment type="cofactor">
    <cofactor evidence="1">
        <name>[4Fe-4S] cluster</name>
        <dbReference type="ChEBI" id="CHEBI:49883"/>
    </cofactor>
</comment>
<dbReference type="Gene3D" id="1.10.599.10">
    <property type="entry name" value="Aldehyde Ferredoxin Oxidoreductase Protein, subunit A, domain 3"/>
    <property type="match status" value="1"/>
</dbReference>
<dbReference type="Gene3D" id="3.60.9.10">
    <property type="entry name" value="Aldehyde ferredoxin oxidoreductase, N-terminal domain"/>
    <property type="match status" value="1"/>
</dbReference>
<dbReference type="AlphaFoldDB" id="A0A841KZU0"/>
<dbReference type="SUPFAM" id="SSF48310">
    <property type="entry name" value="Aldehyde ferredoxin oxidoreductase, C-terminal domains"/>
    <property type="match status" value="1"/>
</dbReference>
<evidence type="ECO:0000259" key="9">
    <source>
        <dbReference type="SMART" id="SM00790"/>
    </source>
</evidence>
<keyword evidence="3" id="KW-0004">4Fe-4S</keyword>
<dbReference type="EMBL" id="JACHEN010000009">
    <property type="protein sequence ID" value="MBB6215659.1"/>
    <property type="molecule type" value="Genomic_DNA"/>
</dbReference>
<reference evidence="10 11" key="1">
    <citation type="submission" date="2020-08" db="EMBL/GenBank/DDBJ databases">
        <title>Genomic Encyclopedia of Type Strains, Phase IV (KMG-IV): sequencing the most valuable type-strain genomes for metagenomic binning, comparative biology and taxonomic classification.</title>
        <authorList>
            <person name="Goeker M."/>
        </authorList>
    </citation>
    <scope>NUCLEOTIDE SEQUENCE [LARGE SCALE GENOMIC DNA]</scope>
    <source>
        <strain evidence="10 11">DSM 103526</strain>
    </source>
</reference>